<dbReference type="PROSITE" id="PS00671">
    <property type="entry name" value="D_2_HYDROXYACID_DH_3"/>
    <property type="match status" value="1"/>
</dbReference>
<keyword evidence="3" id="KW-0520">NAD</keyword>
<dbReference type="PANTHER" id="PTHR43761:SF1">
    <property type="entry name" value="D-ISOMER SPECIFIC 2-HYDROXYACID DEHYDROGENASE CATALYTIC DOMAIN-CONTAINING PROTEIN-RELATED"/>
    <property type="match status" value="1"/>
</dbReference>
<evidence type="ECO:0000256" key="2">
    <source>
        <dbReference type="ARBA" id="ARBA00023002"/>
    </source>
</evidence>
<dbReference type="KEGG" id="sper:EW093_04330"/>
<dbReference type="InterPro" id="IPR036291">
    <property type="entry name" value="NAD(P)-bd_dom_sf"/>
</dbReference>
<evidence type="ECO:0000256" key="1">
    <source>
        <dbReference type="ARBA" id="ARBA00005854"/>
    </source>
</evidence>
<reference evidence="7 8" key="2">
    <citation type="submission" date="2019-09" db="EMBL/GenBank/DDBJ databases">
        <title>Complete Genome Sequence and Methylome Analysis of free living Spirochaetas.</title>
        <authorList>
            <person name="Leshcheva N."/>
            <person name="Mikheeva N."/>
        </authorList>
    </citation>
    <scope>NUCLEOTIDE SEQUENCE [LARGE SCALE GENOMIC DNA]</scope>
    <source>
        <strain evidence="7 8">P</strain>
    </source>
</reference>
<protein>
    <submittedName>
        <fullName evidence="7">D-2-hydroxyacid dehydrogenase</fullName>
    </submittedName>
</protein>
<dbReference type="PANTHER" id="PTHR43761">
    <property type="entry name" value="D-ISOMER SPECIFIC 2-HYDROXYACID DEHYDROGENASE FAMILY PROTEIN (AFU_ORTHOLOGUE AFUA_1G13630)"/>
    <property type="match status" value="1"/>
</dbReference>
<dbReference type="OrthoDB" id="9805416at2"/>
<comment type="similarity">
    <text evidence="1 4">Belongs to the D-isomer specific 2-hydroxyacid dehydrogenase family.</text>
</comment>
<feature type="domain" description="D-isomer specific 2-hydroxyacid dehydrogenase catalytic" evidence="5">
    <location>
        <begin position="16"/>
        <end position="314"/>
    </location>
</feature>
<evidence type="ECO:0000259" key="5">
    <source>
        <dbReference type="Pfam" id="PF00389"/>
    </source>
</evidence>
<accession>A0A5C1Q936</accession>
<dbReference type="Proteomes" id="UP000323824">
    <property type="component" value="Chromosome"/>
</dbReference>
<reference evidence="7 8" key="1">
    <citation type="submission" date="2019-02" db="EMBL/GenBank/DDBJ databases">
        <authorList>
            <person name="Fomenkov A."/>
            <person name="Dubinina G."/>
            <person name="Grabovich M."/>
            <person name="Vincze T."/>
            <person name="Roberts R.J."/>
        </authorList>
    </citation>
    <scope>NUCLEOTIDE SEQUENCE [LARGE SCALE GENOMIC DNA]</scope>
    <source>
        <strain evidence="7 8">P</strain>
    </source>
</reference>
<name>A0A5C1Q936_9SPIO</name>
<dbReference type="PROSITE" id="PS00670">
    <property type="entry name" value="D_2_HYDROXYACID_DH_2"/>
    <property type="match status" value="1"/>
</dbReference>
<dbReference type="RefSeq" id="WP_149567214.1">
    <property type="nucleotide sequence ID" value="NZ_CP035807.1"/>
</dbReference>
<keyword evidence="8" id="KW-1185">Reference proteome</keyword>
<evidence type="ECO:0000256" key="3">
    <source>
        <dbReference type="ARBA" id="ARBA00023027"/>
    </source>
</evidence>
<dbReference type="GO" id="GO:0016616">
    <property type="term" value="F:oxidoreductase activity, acting on the CH-OH group of donors, NAD or NADP as acceptor"/>
    <property type="evidence" value="ECO:0007669"/>
    <property type="project" value="InterPro"/>
</dbReference>
<dbReference type="InterPro" id="IPR006139">
    <property type="entry name" value="D-isomer_2_OHA_DH_cat_dom"/>
</dbReference>
<dbReference type="EMBL" id="CP035807">
    <property type="protein sequence ID" value="QEN03957.1"/>
    <property type="molecule type" value="Genomic_DNA"/>
</dbReference>
<dbReference type="NCBIfam" id="NF006263">
    <property type="entry name" value="PRK08410.1"/>
    <property type="match status" value="1"/>
</dbReference>
<evidence type="ECO:0000259" key="6">
    <source>
        <dbReference type="Pfam" id="PF02826"/>
    </source>
</evidence>
<dbReference type="Pfam" id="PF02826">
    <property type="entry name" value="2-Hacid_dh_C"/>
    <property type="match status" value="1"/>
</dbReference>
<evidence type="ECO:0000313" key="7">
    <source>
        <dbReference type="EMBL" id="QEN03957.1"/>
    </source>
</evidence>
<feature type="domain" description="D-isomer specific 2-hydroxyacid dehydrogenase NAD-binding" evidence="6">
    <location>
        <begin position="107"/>
        <end position="287"/>
    </location>
</feature>
<sequence length="317" mass="35336">MNLAILDAATLGMDLDLTPFNKFGDVTIYQSTSNQELVSHGYNADILILNKFVLGEEEFKKLPNLKLVCLTATGYNNIDVEKAKIYNIRVTNVEGYSTNSVAQHTFSMLLYQLQHLKYYDEYIKSGSYQGSKTFTHIERSWTEISGKTWGIIGLGNIGRSVAKIAKSFGANVIYTSTSGVKREEEYTEVTLKELLTKSDIISIHAPLNSKTDNLISIKEFLLVKKNLIILNLGRGGIINEKALAHAIDNGLISGACIDVLTSEPVKDDNPLVNLKNKDKLFITPHIAWASIEARNRVVSEICENITSFLNGEERNWV</sequence>
<keyword evidence="2 4" id="KW-0560">Oxidoreductase</keyword>
<evidence type="ECO:0000256" key="4">
    <source>
        <dbReference type="RuleBase" id="RU003719"/>
    </source>
</evidence>
<evidence type="ECO:0000313" key="8">
    <source>
        <dbReference type="Proteomes" id="UP000323824"/>
    </source>
</evidence>
<dbReference type="SUPFAM" id="SSF52283">
    <property type="entry name" value="Formate/glycerate dehydrogenase catalytic domain-like"/>
    <property type="match status" value="1"/>
</dbReference>
<dbReference type="InterPro" id="IPR006140">
    <property type="entry name" value="D-isomer_DH_NAD-bd"/>
</dbReference>
<dbReference type="InterPro" id="IPR029753">
    <property type="entry name" value="D-isomer_DH_CS"/>
</dbReference>
<dbReference type="SUPFAM" id="SSF51735">
    <property type="entry name" value="NAD(P)-binding Rossmann-fold domains"/>
    <property type="match status" value="1"/>
</dbReference>
<dbReference type="GO" id="GO:0051287">
    <property type="term" value="F:NAD binding"/>
    <property type="evidence" value="ECO:0007669"/>
    <property type="project" value="InterPro"/>
</dbReference>
<proteinExistence type="inferred from homology"/>
<organism evidence="7 8">
    <name type="scientific">Thiospirochaeta perfilievii</name>
    <dbReference type="NCBI Taxonomy" id="252967"/>
    <lineage>
        <taxon>Bacteria</taxon>
        <taxon>Pseudomonadati</taxon>
        <taxon>Spirochaetota</taxon>
        <taxon>Spirochaetia</taxon>
        <taxon>Spirochaetales</taxon>
        <taxon>Spirochaetaceae</taxon>
        <taxon>Thiospirochaeta</taxon>
    </lineage>
</organism>
<gene>
    <name evidence="7" type="ORF">EW093_04330</name>
</gene>
<dbReference type="Pfam" id="PF00389">
    <property type="entry name" value="2-Hacid_dh"/>
    <property type="match status" value="1"/>
</dbReference>
<dbReference type="AlphaFoldDB" id="A0A5C1Q936"/>
<dbReference type="InterPro" id="IPR050418">
    <property type="entry name" value="D-iso_2-hydroxyacid_DH_PdxB"/>
</dbReference>
<dbReference type="Gene3D" id="3.40.50.720">
    <property type="entry name" value="NAD(P)-binding Rossmann-like Domain"/>
    <property type="match status" value="2"/>
</dbReference>